<dbReference type="AlphaFoldDB" id="A0A4Y2CDD8"/>
<feature type="transmembrane region" description="Helical" evidence="1">
    <location>
        <begin position="75"/>
        <end position="98"/>
    </location>
</feature>
<proteinExistence type="predicted"/>
<organism evidence="2 3">
    <name type="scientific">Araneus ventricosus</name>
    <name type="common">Orbweaver spider</name>
    <name type="synonym">Epeira ventricosa</name>
    <dbReference type="NCBI Taxonomy" id="182803"/>
    <lineage>
        <taxon>Eukaryota</taxon>
        <taxon>Metazoa</taxon>
        <taxon>Ecdysozoa</taxon>
        <taxon>Arthropoda</taxon>
        <taxon>Chelicerata</taxon>
        <taxon>Arachnida</taxon>
        <taxon>Araneae</taxon>
        <taxon>Araneomorphae</taxon>
        <taxon>Entelegynae</taxon>
        <taxon>Araneoidea</taxon>
        <taxon>Araneidae</taxon>
        <taxon>Araneus</taxon>
    </lineage>
</organism>
<keyword evidence="1" id="KW-0472">Membrane</keyword>
<dbReference type="Proteomes" id="UP000499080">
    <property type="component" value="Unassembled WGS sequence"/>
</dbReference>
<evidence type="ECO:0000256" key="1">
    <source>
        <dbReference type="SAM" id="Phobius"/>
    </source>
</evidence>
<comment type="caution">
    <text evidence="2">The sequence shown here is derived from an EMBL/GenBank/DDBJ whole genome shotgun (WGS) entry which is preliminary data.</text>
</comment>
<dbReference type="EMBL" id="BGPR01000180">
    <property type="protein sequence ID" value="GBM02432.1"/>
    <property type="molecule type" value="Genomic_DNA"/>
</dbReference>
<name>A0A4Y2CDD8_ARAVE</name>
<protein>
    <submittedName>
        <fullName evidence="2">Uncharacterized protein</fullName>
    </submittedName>
</protein>
<keyword evidence="1" id="KW-1133">Transmembrane helix</keyword>
<sequence length="102" mass="11898">MLQQESHDLVDFCIGRNQSLWLTCENLPVVLSAWLEFDLKTEQQLCWMPVSVEPQVSRTADYGSSNPQEAYLKEIFIHHLLLTMQLVFTTLTETLVFLRVRL</sequence>
<keyword evidence="3" id="KW-1185">Reference proteome</keyword>
<evidence type="ECO:0000313" key="2">
    <source>
        <dbReference type="EMBL" id="GBM02432.1"/>
    </source>
</evidence>
<gene>
    <name evidence="2" type="ORF">AVEN_76484_1</name>
</gene>
<accession>A0A4Y2CDD8</accession>
<evidence type="ECO:0000313" key="3">
    <source>
        <dbReference type="Proteomes" id="UP000499080"/>
    </source>
</evidence>
<reference evidence="2 3" key="1">
    <citation type="journal article" date="2019" name="Sci. Rep.">
        <title>Orb-weaving spider Araneus ventricosus genome elucidates the spidroin gene catalogue.</title>
        <authorList>
            <person name="Kono N."/>
            <person name="Nakamura H."/>
            <person name="Ohtoshi R."/>
            <person name="Moran D.A.P."/>
            <person name="Shinohara A."/>
            <person name="Yoshida Y."/>
            <person name="Fujiwara M."/>
            <person name="Mori M."/>
            <person name="Tomita M."/>
            <person name="Arakawa K."/>
        </authorList>
    </citation>
    <scope>NUCLEOTIDE SEQUENCE [LARGE SCALE GENOMIC DNA]</scope>
</reference>
<keyword evidence="1" id="KW-0812">Transmembrane</keyword>
<dbReference type="OrthoDB" id="67716at2759"/>